<organism evidence="2 3">
    <name type="scientific">Streptomyces violaceoruber</name>
    <dbReference type="NCBI Taxonomy" id="1935"/>
    <lineage>
        <taxon>Bacteria</taxon>
        <taxon>Bacillati</taxon>
        <taxon>Actinomycetota</taxon>
        <taxon>Actinomycetes</taxon>
        <taxon>Kitasatosporales</taxon>
        <taxon>Streptomycetaceae</taxon>
        <taxon>Streptomyces</taxon>
        <taxon>Streptomyces violaceoruber group</taxon>
    </lineage>
</organism>
<proteinExistence type="predicted"/>
<dbReference type="EMBL" id="CP020570">
    <property type="protein sequence ID" value="ARF60421.1"/>
    <property type="molecule type" value="Genomic_DNA"/>
</dbReference>
<reference evidence="2 3" key="1">
    <citation type="submission" date="2017-03" db="EMBL/GenBank/DDBJ databases">
        <title>Complete Genome Sequence of a natural compounds producer, Streptomyces violaceus S21.</title>
        <authorList>
            <person name="Zhong C."/>
            <person name="Zhao Z."/>
            <person name="Fu J."/>
            <person name="Zong G."/>
            <person name="Qin R."/>
            <person name="Cao G."/>
        </authorList>
    </citation>
    <scope>NUCLEOTIDE SEQUENCE [LARGE SCALE GENOMIC DNA]</scope>
    <source>
        <strain evidence="2 3">S21</strain>
    </source>
</reference>
<evidence type="ECO:0000313" key="2">
    <source>
        <dbReference type="EMBL" id="ARF60421.1"/>
    </source>
</evidence>
<evidence type="ECO:0000256" key="1">
    <source>
        <dbReference type="SAM" id="MobiDB-lite"/>
    </source>
</evidence>
<feature type="compositionally biased region" description="Gly residues" evidence="1">
    <location>
        <begin position="181"/>
        <end position="200"/>
    </location>
</feature>
<dbReference type="NCBIfam" id="TIGR04222">
    <property type="entry name" value="near_uncomplex"/>
    <property type="match status" value="1"/>
</dbReference>
<name>A0A1V0U5Q0_STRVN</name>
<accession>A0A1V0U5Q0</accession>
<feature type="compositionally biased region" description="Basic and acidic residues" evidence="1">
    <location>
        <begin position="170"/>
        <end position="179"/>
    </location>
</feature>
<evidence type="ECO:0008006" key="4">
    <source>
        <dbReference type="Google" id="ProtNLM"/>
    </source>
</evidence>
<dbReference type="KEGG" id="svu:B1H20_02725"/>
<evidence type="ECO:0000313" key="3">
    <source>
        <dbReference type="Proteomes" id="UP000192445"/>
    </source>
</evidence>
<dbReference type="Proteomes" id="UP000192445">
    <property type="component" value="Chromosome"/>
</dbReference>
<feature type="region of interest" description="Disordered" evidence="1">
    <location>
        <begin position="170"/>
        <end position="200"/>
    </location>
</feature>
<dbReference type="InterPro" id="IPR026467">
    <property type="entry name" value="Ser/Gly_Cys_C_dom"/>
</dbReference>
<gene>
    <name evidence="2" type="ORF">B1H20_02725</name>
</gene>
<dbReference type="GeneID" id="79110061"/>
<dbReference type="OrthoDB" id="3620552at2"/>
<sequence length="200" mass="20633">MTQSEDRAEARDGEGGPGHFAHAFLAGGRRRVVECAVVSLVEQGALSLRAARLRPTGDVRPGHAIEQAVLAACPRSRRVRDVLDAAARSQAVDDLARRLADLGLLSRRRQRPTRAGRRLLAAAAAEESLPPYVRHGPAALAPGPVRQGLLGGDTVPDGLGRALRRMGKALDDDHGRDADGTGEGASGGGFGCGGSSGGGD</sequence>
<protein>
    <recommendedName>
        <fullName evidence="4">TIGR04222 domain-containing membrane protein</fullName>
    </recommendedName>
</protein>
<dbReference type="AlphaFoldDB" id="A0A1V0U5Q0"/>
<dbReference type="RefSeq" id="WP_030276563.1">
    <property type="nucleotide sequence ID" value="NZ_CP020570.1"/>
</dbReference>